<feature type="compositionally biased region" description="Basic and acidic residues" evidence="2">
    <location>
        <begin position="1"/>
        <end position="16"/>
    </location>
</feature>
<feature type="region of interest" description="Disordered" evidence="2">
    <location>
        <begin position="59"/>
        <end position="105"/>
    </location>
</feature>
<keyword evidence="1" id="KW-0863">Zinc-finger</keyword>
<keyword evidence="1" id="KW-0862">Zinc</keyword>
<feature type="region of interest" description="Disordered" evidence="2">
    <location>
        <begin position="126"/>
        <end position="243"/>
    </location>
</feature>
<dbReference type="Gene3D" id="4.10.60.10">
    <property type="entry name" value="Zinc finger, CCHC-type"/>
    <property type="match status" value="2"/>
</dbReference>
<evidence type="ECO:0000259" key="3">
    <source>
        <dbReference type="PROSITE" id="PS50158"/>
    </source>
</evidence>
<dbReference type="SMART" id="SM00343">
    <property type="entry name" value="ZnF_C2HC"/>
    <property type="match status" value="2"/>
</dbReference>
<feature type="domain" description="CCHC-type" evidence="3">
    <location>
        <begin position="585"/>
        <end position="601"/>
    </location>
</feature>
<proteinExistence type="predicted"/>
<feature type="compositionally biased region" description="Basic residues" evidence="2">
    <location>
        <begin position="206"/>
        <end position="230"/>
    </location>
</feature>
<feature type="compositionally biased region" description="Polar residues" evidence="2">
    <location>
        <begin position="83"/>
        <end position="102"/>
    </location>
</feature>
<comment type="caution">
    <text evidence="4">The sequence shown here is derived from an EMBL/GenBank/DDBJ whole genome shotgun (WGS) entry which is preliminary data.</text>
</comment>
<evidence type="ECO:0000256" key="2">
    <source>
        <dbReference type="SAM" id="MobiDB-lite"/>
    </source>
</evidence>
<dbReference type="EMBL" id="QXGD01005434">
    <property type="protein sequence ID" value="KAE9166200.1"/>
    <property type="molecule type" value="Genomic_DNA"/>
</dbReference>
<dbReference type="SUPFAM" id="SSF57756">
    <property type="entry name" value="Retrovirus zinc finger-like domains"/>
    <property type="match status" value="1"/>
</dbReference>
<dbReference type="Proteomes" id="UP000440367">
    <property type="component" value="Unassembled WGS sequence"/>
</dbReference>
<dbReference type="GO" id="GO:0003676">
    <property type="term" value="F:nucleic acid binding"/>
    <property type="evidence" value="ECO:0007669"/>
    <property type="project" value="InterPro"/>
</dbReference>
<reference evidence="4 5" key="1">
    <citation type="submission" date="2018-08" db="EMBL/GenBank/DDBJ databases">
        <title>Genomic investigation of the strawberry pathogen Phytophthora fragariae indicates pathogenicity is determined by transcriptional variation in three key races.</title>
        <authorList>
            <person name="Adams T.M."/>
            <person name="Armitage A.D."/>
            <person name="Sobczyk M.K."/>
            <person name="Bates H.J."/>
            <person name="Dunwell J.M."/>
            <person name="Nellist C.F."/>
            <person name="Harrison R.J."/>
        </authorList>
    </citation>
    <scope>NUCLEOTIDE SEQUENCE [LARGE SCALE GENOMIC DNA]</scope>
    <source>
        <strain evidence="4 5">BC-1</strain>
    </source>
</reference>
<dbReference type="GO" id="GO:0008270">
    <property type="term" value="F:zinc ion binding"/>
    <property type="evidence" value="ECO:0007669"/>
    <property type="project" value="UniProtKB-KW"/>
</dbReference>
<accession>A0A6A3VID1</accession>
<protein>
    <recommendedName>
        <fullName evidence="3">CCHC-type domain-containing protein</fullName>
    </recommendedName>
</protein>
<feature type="region of interest" description="Disordered" evidence="2">
    <location>
        <begin position="486"/>
        <end position="567"/>
    </location>
</feature>
<evidence type="ECO:0000313" key="5">
    <source>
        <dbReference type="Proteomes" id="UP000440367"/>
    </source>
</evidence>
<name>A0A6A3VID1_9STRA</name>
<feature type="domain" description="CCHC-type" evidence="3">
    <location>
        <begin position="567"/>
        <end position="582"/>
    </location>
</feature>
<evidence type="ECO:0000313" key="4">
    <source>
        <dbReference type="EMBL" id="KAE9166200.1"/>
    </source>
</evidence>
<feature type="compositionally biased region" description="Basic and acidic residues" evidence="2">
    <location>
        <begin position="541"/>
        <end position="561"/>
    </location>
</feature>
<feature type="compositionally biased region" description="Acidic residues" evidence="2">
    <location>
        <begin position="175"/>
        <end position="200"/>
    </location>
</feature>
<feature type="compositionally biased region" description="Basic residues" evidence="2">
    <location>
        <begin position="502"/>
        <end position="511"/>
    </location>
</feature>
<sequence length="625" mass="67834">MNEERTAAVETARHTADASLTPNEHRADEPTAAAPATEVAALASALYQLTTVVAGLQARAGEGGQPPTPRAARNDGRAGGTEVTVTQDVSAAATSRTGTEGQTAATPELAAMATAMEQLATMVARLQPAVTGREGGDQQPATRALRQRATRARAAPRAPDDGDSSDPDSSASDSSDGDSTESDREDDDGSADDESGDGSDEGGRGQSRRGARREHRRRRERRERQPRRKSVKDLELPTFTPSPKVSVSTWIDRVDPALKGAEEQQSDGNAARWWVNMNRQLPKRKRTWSNLKKGLLRRYGEKKDKSAAEWRVSMRPMMPGETYADFAAGLRDVVGRNHVSERVLLAQFYRCLDKTTRKLVRQGPKPKTLEEAVDKATEIDDPMDNGAQGMLNVGLPWATAPRSYLIPMTGTMGQTMVIPGIGGPGLPTDMTSTTGVQGDVSEARNDMEHAALFTNPQGVYNAVTGTWDPPPGHQWNGKYWYEPKKTERKRAAAASPASGRTVAKKTGRSKPKRETIESSSDESDAKPKKKKLKAAVNQAAGDKRRVEEQAPEEKRSAKESRPNSGVCFQCGQPGHWSTQCPNEPKCFACNQPGHFARACTDPDAKAWNDVHVQQRGRKVRAASEN</sequence>
<feature type="region of interest" description="Disordered" evidence="2">
    <location>
        <begin position="1"/>
        <end position="34"/>
    </location>
</feature>
<gene>
    <name evidence="4" type="ORF">PF002_g31175</name>
</gene>
<dbReference type="AlphaFoldDB" id="A0A6A3VID1"/>
<dbReference type="PROSITE" id="PS50158">
    <property type="entry name" value="ZF_CCHC"/>
    <property type="match status" value="2"/>
</dbReference>
<organism evidence="4 5">
    <name type="scientific">Phytophthora fragariae</name>
    <dbReference type="NCBI Taxonomy" id="53985"/>
    <lineage>
        <taxon>Eukaryota</taxon>
        <taxon>Sar</taxon>
        <taxon>Stramenopiles</taxon>
        <taxon>Oomycota</taxon>
        <taxon>Peronosporomycetes</taxon>
        <taxon>Peronosporales</taxon>
        <taxon>Peronosporaceae</taxon>
        <taxon>Phytophthora</taxon>
    </lineage>
</organism>
<dbReference type="InterPro" id="IPR001878">
    <property type="entry name" value="Znf_CCHC"/>
</dbReference>
<keyword evidence="1" id="KW-0479">Metal-binding</keyword>
<dbReference type="InterPro" id="IPR036875">
    <property type="entry name" value="Znf_CCHC_sf"/>
</dbReference>
<evidence type="ECO:0000256" key="1">
    <source>
        <dbReference type="PROSITE-ProRule" id="PRU00047"/>
    </source>
</evidence>
<dbReference type="Pfam" id="PF00098">
    <property type="entry name" value="zf-CCHC"/>
    <property type="match status" value="2"/>
</dbReference>